<dbReference type="SMART" id="SM00241">
    <property type="entry name" value="ZP"/>
    <property type="match status" value="1"/>
</dbReference>
<comment type="subcellular location">
    <subcellularLocation>
        <location evidence="1">Cell membrane</location>
        <topology evidence="1">Single-pass type I membrane protein</topology>
    </subcellularLocation>
</comment>
<evidence type="ECO:0000313" key="9">
    <source>
        <dbReference type="Proteomes" id="UP000095285"/>
    </source>
</evidence>
<evidence type="ECO:0000256" key="6">
    <source>
        <dbReference type="ARBA" id="ARBA00022989"/>
    </source>
</evidence>
<evidence type="ECO:0000313" key="10">
    <source>
        <dbReference type="WBParaSite" id="EN70_4393"/>
    </source>
</evidence>
<evidence type="ECO:0000256" key="4">
    <source>
        <dbReference type="ARBA" id="ARBA00022692"/>
    </source>
</evidence>
<protein>
    <submittedName>
        <fullName evidence="10">ZP domain-containing protein</fullName>
    </submittedName>
</protein>
<dbReference type="STRING" id="7209.A0A1I7VN49"/>
<dbReference type="Pfam" id="PF25301">
    <property type="entry name" value="CUT_C"/>
    <property type="match status" value="1"/>
</dbReference>
<dbReference type="InParanoid" id="A0A1I7VN49"/>
<evidence type="ECO:0000256" key="7">
    <source>
        <dbReference type="ARBA" id="ARBA00023136"/>
    </source>
</evidence>
<dbReference type="PANTHER" id="PTHR22907">
    <property type="entry name" value="GH04558P"/>
    <property type="match status" value="1"/>
</dbReference>
<keyword evidence="9" id="KW-1185">Reference proteome</keyword>
<dbReference type="Pfam" id="PF25057">
    <property type="entry name" value="CUT_N"/>
    <property type="match status" value="1"/>
</dbReference>
<dbReference type="GO" id="GO:0005886">
    <property type="term" value="C:plasma membrane"/>
    <property type="evidence" value="ECO:0007669"/>
    <property type="project" value="UniProtKB-SubCell"/>
</dbReference>
<evidence type="ECO:0000256" key="1">
    <source>
        <dbReference type="ARBA" id="ARBA00004251"/>
    </source>
</evidence>
<dbReference type="PANTHER" id="PTHR22907:SF26">
    <property type="entry name" value="ZP DOMAIN-CONTAINING PROTEIN"/>
    <property type="match status" value="1"/>
</dbReference>
<name>A0A1I7VN49_LOALO</name>
<feature type="domain" description="ZP" evidence="8">
    <location>
        <begin position="45"/>
        <end position="298"/>
    </location>
</feature>
<dbReference type="InterPro" id="IPR051962">
    <property type="entry name" value="Cuticlin"/>
</dbReference>
<keyword evidence="4" id="KW-0812">Transmembrane</keyword>
<dbReference type="InterPro" id="IPR057475">
    <property type="entry name" value="CUT_C"/>
</dbReference>
<dbReference type="InterPro" id="IPR001507">
    <property type="entry name" value="ZP_dom"/>
</dbReference>
<keyword evidence="5" id="KW-0732">Signal</keyword>
<reference evidence="10" key="2">
    <citation type="submission" date="2016-11" db="UniProtKB">
        <authorList>
            <consortium name="WormBaseParasite"/>
        </authorList>
    </citation>
    <scope>IDENTIFICATION</scope>
</reference>
<keyword evidence="3" id="KW-1003">Cell membrane</keyword>
<evidence type="ECO:0000256" key="3">
    <source>
        <dbReference type="ARBA" id="ARBA00022475"/>
    </source>
</evidence>
<organism evidence="9 10">
    <name type="scientific">Loa loa</name>
    <name type="common">Eye worm</name>
    <name type="synonym">Filaria loa</name>
    <dbReference type="NCBI Taxonomy" id="7209"/>
    <lineage>
        <taxon>Eukaryota</taxon>
        <taxon>Metazoa</taxon>
        <taxon>Ecdysozoa</taxon>
        <taxon>Nematoda</taxon>
        <taxon>Chromadorea</taxon>
        <taxon>Rhabditida</taxon>
        <taxon>Spirurina</taxon>
        <taxon>Spiruromorpha</taxon>
        <taxon>Filarioidea</taxon>
        <taxon>Onchocercidae</taxon>
        <taxon>Loa</taxon>
    </lineage>
</organism>
<dbReference type="OrthoDB" id="6139674at2759"/>
<reference evidence="9" key="1">
    <citation type="submission" date="2012-04" db="EMBL/GenBank/DDBJ databases">
        <title>The Genome Sequence of Loa loa.</title>
        <authorList>
            <consortium name="The Broad Institute Genome Sequencing Platform"/>
            <consortium name="Broad Institute Genome Sequencing Center for Infectious Disease"/>
            <person name="Nutman T.B."/>
            <person name="Fink D.L."/>
            <person name="Russ C."/>
            <person name="Young S."/>
            <person name="Zeng Q."/>
            <person name="Gargeya S."/>
            <person name="Alvarado L."/>
            <person name="Berlin A."/>
            <person name="Chapman S.B."/>
            <person name="Chen Z."/>
            <person name="Freedman E."/>
            <person name="Gellesch M."/>
            <person name="Goldberg J."/>
            <person name="Griggs A."/>
            <person name="Gujja S."/>
            <person name="Heilman E.R."/>
            <person name="Heiman D."/>
            <person name="Howarth C."/>
            <person name="Mehta T."/>
            <person name="Neiman D."/>
            <person name="Pearson M."/>
            <person name="Roberts A."/>
            <person name="Saif S."/>
            <person name="Shea T."/>
            <person name="Shenoy N."/>
            <person name="Sisk P."/>
            <person name="Stolte C."/>
            <person name="Sykes S."/>
            <person name="White J."/>
            <person name="Yandava C."/>
            <person name="Haas B."/>
            <person name="Henn M.R."/>
            <person name="Nusbaum C."/>
            <person name="Birren B."/>
        </authorList>
    </citation>
    <scope>NUCLEOTIDE SEQUENCE [LARGE SCALE GENOMIC DNA]</scope>
</reference>
<keyword evidence="7" id="KW-0472">Membrane</keyword>
<dbReference type="GO" id="GO:0042302">
    <property type="term" value="F:structural constituent of cuticle"/>
    <property type="evidence" value="ECO:0007669"/>
    <property type="project" value="UniProtKB-KW"/>
</dbReference>
<dbReference type="eggNOG" id="ENOG502RU57">
    <property type="taxonomic scope" value="Eukaryota"/>
</dbReference>
<evidence type="ECO:0000256" key="5">
    <source>
        <dbReference type="ARBA" id="ARBA00022729"/>
    </source>
</evidence>
<dbReference type="WBParaSite" id="EN70_4393">
    <property type="protein sequence ID" value="EN70_4393"/>
    <property type="gene ID" value="EN70_4393"/>
</dbReference>
<sequence length="491" mass="55775">MGRMCPLWSSGWGLRLSPARPGLDFLQRKSSRIIENSVVGVPEVECGQDGIGIDVVTMHSFFGRLYVQGESDNPNCVISHYEGDQQLYTLEGLSNSNQQLRFSLKFGECNMRRQRTLNPRGIAYTFTLIVSFHPIFETEVDRAYRIRCFFTESVKALEATLGVSQLTTQIIEGEFALPTCMYEIRESRNGPFVRFAHIGDHVWHVWHCDLEAGVIYGMLIHSCHVDDGQGKQVPVVDNKGCVVDPLLLSDIEYDDQAITAYAETRVFKYSDKIQLYFTCTVQLCVKNDGGCDDVTPPVCEDVEHLTRMPTEYSLPDHGYHDDPSHFHHYETEKEFFGSIDTARKEIKRNLHVTLPPAIESPLKFNFLKSNAIPRELRARRGIVLNNNLKLPKMAAPQMRVAETDLTTRVVVFPLVGVEPSNTSISDNKGNLIEKRRRKKCNKGGISNYPSVYFIAEHAFTSQYHDVLVWCIMLYHDVARQAQTVLHNLTHG</sequence>
<dbReference type="PROSITE" id="PS51034">
    <property type="entry name" value="ZP_2"/>
    <property type="match status" value="1"/>
</dbReference>
<dbReference type="Proteomes" id="UP000095285">
    <property type="component" value="Unassembled WGS sequence"/>
</dbReference>
<keyword evidence="2" id="KW-0193">Cuticle</keyword>
<keyword evidence="6" id="KW-1133">Transmembrane helix</keyword>
<gene>
    <name evidence="10" type="primary">LOAG_17152</name>
</gene>
<accession>A0A1I7VN49</accession>
<dbReference type="InterPro" id="IPR056953">
    <property type="entry name" value="CUT_N"/>
</dbReference>
<evidence type="ECO:0000259" key="8">
    <source>
        <dbReference type="PROSITE" id="PS51034"/>
    </source>
</evidence>
<proteinExistence type="predicted"/>
<dbReference type="FunCoup" id="A0A1I7VN49">
    <property type="interactions" value="77"/>
</dbReference>
<evidence type="ECO:0000256" key="2">
    <source>
        <dbReference type="ARBA" id="ARBA00022460"/>
    </source>
</evidence>
<dbReference type="AlphaFoldDB" id="A0A1I7VN49"/>